<sequence length="277" mass="32639">MVSAPRFCLVPDYYSETNVKVNFVTETDYEDDDIIEIKDIVESFNRFDGQGLISYEMARKWADELGLDYVPAQWCIRQNFIKGMLNTFPIHEFCEKVNNGNYRIRTSYKDINGKPKIVDLRDIDVILTESQFKLWDSFPSIEVYEHNCEKNNLKWHSPKKDKGILKMNYQFLQTLNLNNEDIETICEKFVNWITGVNSGNIYYTILFLLGTDITDEKIMNYLEKSENHWVKSLIVNLNLINSSFLSKIIYLTVKILTYCGKFSDILFVKETIIWMQK</sequence>
<evidence type="ECO:0000313" key="1">
    <source>
        <dbReference type="EMBL" id="ASB89199.1"/>
    </source>
</evidence>
<protein>
    <submittedName>
        <fullName evidence="1">Uncharacterized protein</fullName>
    </submittedName>
</protein>
<organism evidence="1 2">
    <name type="scientific">Bacillus sonorensis</name>
    <dbReference type="NCBI Taxonomy" id="119858"/>
    <lineage>
        <taxon>Bacteria</taxon>
        <taxon>Bacillati</taxon>
        <taxon>Bacillota</taxon>
        <taxon>Bacilli</taxon>
        <taxon>Bacillales</taxon>
        <taxon>Bacillaceae</taxon>
        <taxon>Bacillus</taxon>
    </lineage>
</organism>
<dbReference type="Proteomes" id="UP000196877">
    <property type="component" value="Chromosome"/>
</dbReference>
<reference evidence="1 2" key="1">
    <citation type="submission" date="2017-06" db="EMBL/GenBank/DDBJ databases">
        <title>Genome sequence of Bacillus sonorensis strain SRCM101395.</title>
        <authorList>
            <person name="Cho S.H."/>
        </authorList>
    </citation>
    <scope>NUCLEOTIDE SEQUENCE [LARGE SCALE GENOMIC DNA]</scope>
    <source>
        <strain evidence="1 2">SRCM101395</strain>
    </source>
</reference>
<keyword evidence="2" id="KW-1185">Reference proteome</keyword>
<gene>
    <name evidence="1" type="ORF">S101395_02692</name>
</gene>
<name>A0ABN5AIQ4_9BACI</name>
<accession>A0ABN5AIQ4</accession>
<evidence type="ECO:0000313" key="2">
    <source>
        <dbReference type="Proteomes" id="UP000196877"/>
    </source>
</evidence>
<dbReference type="EMBL" id="CP021920">
    <property type="protein sequence ID" value="ASB89199.1"/>
    <property type="molecule type" value="Genomic_DNA"/>
</dbReference>
<proteinExistence type="predicted"/>